<evidence type="ECO:0000313" key="3">
    <source>
        <dbReference type="Proteomes" id="UP001341444"/>
    </source>
</evidence>
<sequence length="171" mass="19479">MSIENVRQFLFKDDGIIPNNPYLPVLVYPGAFTGREEEIEETFNRNNWKNSWVNGVFDFHHYHSNVHEVLGVREGQATLQIGGEKGEQIEIQSGDILILPAGTGHKRLTSTTDFKIVGAYPNGMEYNTMTEKDEDRLLSLKDIPCVPLPETDPVYGLEGPLLLKWRYNEKD</sequence>
<keyword evidence="3" id="KW-1185">Reference proteome</keyword>
<dbReference type="InterPro" id="IPR047121">
    <property type="entry name" value="YjiB-like"/>
</dbReference>
<organism evidence="2 3">
    <name type="scientific">Heyndrickxia acidicola</name>
    <dbReference type="NCBI Taxonomy" id="209389"/>
    <lineage>
        <taxon>Bacteria</taxon>
        <taxon>Bacillati</taxon>
        <taxon>Bacillota</taxon>
        <taxon>Bacilli</taxon>
        <taxon>Bacillales</taxon>
        <taxon>Bacillaceae</taxon>
        <taxon>Heyndrickxia</taxon>
    </lineage>
</organism>
<accession>A0ABU6MJ35</accession>
<dbReference type="PANTHER" id="PTHR36448:SF2">
    <property type="entry name" value="CUPIN TYPE-1 DOMAIN-CONTAINING PROTEIN"/>
    <property type="match status" value="1"/>
</dbReference>
<dbReference type="PIRSF" id="PIRSF019307">
    <property type="entry name" value="UCP019307"/>
    <property type="match status" value="1"/>
</dbReference>
<name>A0ABU6MJ35_9BACI</name>
<evidence type="ECO:0000313" key="2">
    <source>
        <dbReference type="EMBL" id="MED1204474.1"/>
    </source>
</evidence>
<dbReference type="CDD" id="cd02219">
    <property type="entry name" value="cupin_YjlB-like"/>
    <property type="match status" value="1"/>
</dbReference>
<dbReference type="EMBL" id="JARMAB010000023">
    <property type="protein sequence ID" value="MED1204474.1"/>
    <property type="molecule type" value="Genomic_DNA"/>
</dbReference>
<comment type="caution">
    <text evidence="2">The sequence shown here is derived from an EMBL/GenBank/DDBJ whole genome shotgun (WGS) entry which is preliminary data.</text>
</comment>
<dbReference type="InterPro" id="IPR011051">
    <property type="entry name" value="RmlC_Cupin_sf"/>
</dbReference>
<feature type="domain" description="Cupin type-2" evidence="1">
    <location>
        <begin position="60"/>
        <end position="106"/>
    </location>
</feature>
<dbReference type="PANTHER" id="PTHR36448">
    <property type="entry name" value="BLR7373 PROTEIN"/>
    <property type="match status" value="1"/>
</dbReference>
<dbReference type="SUPFAM" id="SSF51182">
    <property type="entry name" value="RmlC-like cupins"/>
    <property type="match status" value="1"/>
</dbReference>
<proteinExistence type="predicted"/>
<dbReference type="Gene3D" id="2.60.120.10">
    <property type="entry name" value="Jelly Rolls"/>
    <property type="match status" value="1"/>
</dbReference>
<protein>
    <submittedName>
        <fullName evidence="2">Cupin domain-containing protein</fullName>
    </submittedName>
</protein>
<dbReference type="Proteomes" id="UP001341444">
    <property type="component" value="Unassembled WGS sequence"/>
</dbReference>
<gene>
    <name evidence="2" type="ORF">P4T90_15605</name>
</gene>
<evidence type="ECO:0000259" key="1">
    <source>
        <dbReference type="Pfam" id="PF07883"/>
    </source>
</evidence>
<dbReference type="RefSeq" id="WP_066266385.1">
    <property type="nucleotide sequence ID" value="NZ_JARMAB010000023.1"/>
</dbReference>
<dbReference type="InterPro" id="IPR014500">
    <property type="entry name" value="UCP019307_cupin"/>
</dbReference>
<dbReference type="Pfam" id="PF07883">
    <property type="entry name" value="Cupin_2"/>
    <property type="match status" value="1"/>
</dbReference>
<reference evidence="2 3" key="1">
    <citation type="submission" date="2023-03" db="EMBL/GenBank/DDBJ databases">
        <title>Bacillus Genome Sequencing.</title>
        <authorList>
            <person name="Dunlap C."/>
        </authorList>
    </citation>
    <scope>NUCLEOTIDE SEQUENCE [LARGE SCALE GENOMIC DNA]</scope>
    <source>
        <strain evidence="2 3">B-23453</strain>
    </source>
</reference>
<dbReference type="InterPro" id="IPR013096">
    <property type="entry name" value="Cupin_2"/>
</dbReference>
<dbReference type="InterPro" id="IPR014710">
    <property type="entry name" value="RmlC-like_jellyroll"/>
</dbReference>